<feature type="region of interest" description="Disordered" evidence="1">
    <location>
        <begin position="138"/>
        <end position="168"/>
    </location>
</feature>
<dbReference type="TCDB" id="1.M.1.3.15">
    <property type="family name" value="the rz/rz1 spanin1 (rz(1)) family"/>
</dbReference>
<keyword evidence="2" id="KW-0812">Transmembrane</keyword>
<evidence type="ECO:0000313" key="4">
    <source>
        <dbReference type="Proteomes" id="UP000000463"/>
    </source>
</evidence>
<proteinExistence type="predicted"/>
<reference evidence="3 4" key="1">
    <citation type="journal article" date="2012" name="BMC Genomics">
        <title>The Caulobacter crescentus phage phiCbK: genomics of a canonical phage.</title>
        <authorList>
            <person name="Gill J.J."/>
            <person name="Berry J.D."/>
            <person name="Russell W.K."/>
            <person name="Lessor L."/>
            <person name="Escobar Garcia D.A."/>
            <person name="Hernandez D."/>
            <person name="Kane A."/>
            <person name="Keene J."/>
            <person name="Maddox M."/>
            <person name="Martin R."/>
            <person name="Mohan S."/>
            <person name="Thorn A.M."/>
            <person name="Russell D.H."/>
            <person name="Young R."/>
        </authorList>
    </citation>
    <scope>NUCLEOTIDE SEQUENCE [LARGE SCALE GENOMIC DNA]</scope>
</reference>
<evidence type="ECO:0000313" key="3">
    <source>
        <dbReference type="EMBL" id="AFU88006.1"/>
    </source>
</evidence>
<feature type="transmembrane region" description="Helical" evidence="2">
    <location>
        <begin position="12"/>
        <end position="32"/>
    </location>
</feature>
<feature type="region of interest" description="Disordered" evidence="1">
    <location>
        <begin position="76"/>
        <end position="100"/>
    </location>
</feature>
<dbReference type="RefSeq" id="YP_006988370.1">
    <property type="nucleotide sequence ID" value="NC_019406.1"/>
</dbReference>
<keyword evidence="2" id="KW-1133">Transmembrane helix</keyword>
<feature type="transmembrane region" description="Helical" evidence="2">
    <location>
        <begin position="44"/>
        <end position="60"/>
    </location>
</feature>
<dbReference type="KEGG" id="vg:13995064"/>
<organism evidence="3 4">
    <name type="scientific">Caulobacter phage CcrColossus</name>
    <dbReference type="NCBI Taxonomy" id="1211640"/>
    <lineage>
        <taxon>Viruses</taxon>
        <taxon>Duplodnaviria</taxon>
        <taxon>Heunggongvirae</taxon>
        <taxon>Uroviricota</taxon>
        <taxon>Caudoviricetes</taxon>
        <taxon>Jeanschmidtviridae</taxon>
        <taxon>Colossusvirus</taxon>
        <taxon>Colossusvirus colossus</taxon>
    </lineage>
</organism>
<dbReference type="GeneID" id="13995064"/>
<evidence type="ECO:0000256" key="1">
    <source>
        <dbReference type="SAM" id="MobiDB-lite"/>
    </source>
</evidence>
<accession>K4JSC3</accession>
<feature type="compositionally biased region" description="Basic and acidic residues" evidence="1">
    <location>
        <begin position="80"/>
        <end position="94"/>
    </location>
</feature>
<keyword evidence="4" id="KW-1185">Reference proteome</keyword>
<dbReference type="Proteomes" id="UP000000463">
    <property type="component" value="Segment"/>
</dbReference>
<keyword evidence="2" id="KW-0472">Membrane</keyword>
<dbReference type="EMBL" id="JX100810">
    <property type="protein sequence ID" value="AFU88006.1"/>
    <property type="molecule type" value="Genomic_DNA"/>
</dbReference>
<sequence length="168" mass="17715">MFSILLHMLISPATLWGVGGVALIAVALYFTAGPVFLWKLASDIRTWFAIAAVLAVLAFAHSEKQNSDLKAQIAQAAEQKTADKDAQKTSDLRVKQKTARASQTQRYQAVITNATPGTEVDTLLDAIAADQAHAPVVRASPPVQGPVSDPAPGGGHGLLKRPDVTVVP</sequence>
<evidence type="ECO:0000256" key="2">
    <source>
        <dbReference type="SAM" id="Phobius"/>
    </source>
</evidence>
<name>K4JSC3_9CAUD</name>
<gene>
    <name evidence="3" type="ORF">CcrColossus_gp136</name>
</gene>
<protein>
    <submittedName>
        <fullName evidence="3">Putative inner membrane spanin component</fullName>
    </submittedName>
</protein>